<reference evidence="3 4" key="1">
    <citation type="submission" date="2023-07" db="EMBL/GenBank/DDBJ databases">
        <title>Description of novel actinomycetes strains, isolated from tidal flat sediment.</title>
        <authorList>
            <person name="Lu C."/>
        </authorList>
    </citation>
    <scope>NUCLEOTIDE SEQUENCE [LARGE SCALE GENOMIC DNA]</scope>
    <source>
        <strain evidence="3 4">SYSU T00b441</strain>
    </source>
</reference>
<dbReference type="SUPFAM" id="SSF55073">
    <property type="entry name" value="Nucleotide cyclase"/>
    <property type="match status" value="1"/>
</dbReference>
<dbReference type="CDD" id="cd07302">
    <property type="entry name" value="CHD"/>
    <property type="match status" value="1"/>
</dbReference>
<evidence type="ECO:0000313" key="4">
    <source>
        <dbReference type="Proteomes" id="UP001232536"/>
    </source>
</evidence>
<dbReference type="SMART" id="SM00044">
    <property type="entry name" value="CYCc"/>
    <property type="match status" value="1"/>
</dbReference>
<dbReference type="InterPro" id="IPR050697">
    <property type="entry name" value="Adenylyl/Guanylyl_Cyclase_3/4"/>
</dbReference>
<dbReference type="PANTHER" id="PTHR43081:SF1">
    <property type="entry name" value="ADENYLATE CYCLASE, TERMINAL-DIFFERENTIATION SPECIFIC"/>
    <property type="match status" value="1"/>
</dbReference>
<dbReference type="Pfam" id="PF00211">
    <property type="entry name" value="Guanylate_cyc"/>
    <property type="match status" value="1"/>
</dbReference>
<accession>A0ABT9DCA3</accession>
<dbReference type="Gene3D" id="3.30.70.1230">
    <property type="entry name" value="Nucleotide cyclase"/>
    <property type="match status" value="1"/>
</dbReference>
<dbReference type="RefSeq" id="WP_304600568.1">
    <property type="nucleotide sequence ID" value="NZ_JAUQYO010000001.1"/>
</dbReference>
<sequence length="337" mass="34892">MAEAAGRPPEDLDQALAHLQDVLLGGPRDLTLDDVARRVGAGPDEVAAFWTALGLSVPASGEAGFTATDADVVAAFLGAGHEYGLSATTGTSLVRAIGHSTERLVGWQTEALVDHLAAKYALSDPDARALLVARLPLVEGLLRRGLEHAWCRHLAAAATRAVAAARGRDGVDPDQLPLARAVGLADVVGFTTRTADLGAAALADYIQEFEAQARDVVTEHGGRVVKTVGDALLFVADDAAAGARVALGLVRSLGPDSDAPLRVGLVWGRVLSRFGDIFGPSVALAARLCDEAGPGRVLVDEATAACLPGFLLDPLEVRDVAGIGPLRPSLLIAERIR</sequence>
<keyword evidence="4" id="KW-1185">Reference proteome</keyword>
<dbReference type="InterPro" id="IPR001054">
    <property type="entry name" value="A/G_cyclase"/>
</dbReference>
<proteinExistence type="inferred from homology"/>
<evidence type="ECO:0000313" key="3">
    <source>
        <dbReference type="EMBL" id="MDO8106931.1"/>
    </source>
</evidence>
<comment type="caution">
    <text evidence="3">The sequence shown here is derived from an EMBL/GenBank/DDBJ whole genome shotgun (WGS) entry which is preliminary data.</text>
</comment>
<evidence type="ECO:0000259" key="2">
    <source>
        <dbReference type="PROSITE" id="PS50125"/>
    </source>
</evidence>
<dbReference type="InterPro" id="IPR029787">
    <property type="entry name" value="Nucleotide_cyclase"/>
</dbReference>
<dbReference type="PROSITE" id="PS50125">
    <property type="entry name" value="GUANYLATE_CYCLASE_2"/>
    <property type="match status" value="1"/>
</dbReference>
<evidence type="ECO:0000256" key="1">
    <source>
        <dbReference type="ARBA" id="ARBA00005381"/>
    </source>
</evidence>
<dbReference type="EC" id="4.6.1.-" evidence="3"/>
<feature type="domain" description="Guanylate cyclase" evidence="2">
    <location>
        <begin position="181"/>
        <end position="289"/>
    </location>
</feature>
<protein>
    <submittedName>
        <fullName evidence="3">Adenylate/guanylate cyclase domain-containing protein</fullName>
        <ecNumber evidence="3">4.6.1.-</ecNumber>
    </submittedName>
</protein>
<dbReference type="PANTHER" id="PTHR43081">
    <property type="entry name" value="ADENYLATE CYCLASE, TERMINAL-DIFFERENTIATION SPECIFIC-RELATED"/>
    <property type="match status" value="1"/>
</dbReference>
<dbReference type="Proteomes" id="UP001232536">
    <property type="component" value="Unassembled WGS sequence"/>
</dbReference>
<comment type="similarity">
    <text evidence="1">Belongs to the adenylyl cyclase class-3 family.</text>
</comment>
<keyword evidence="3" id="KW-0456">Lyase</keyword>
<organism evidence="3 4">
    <name type="scientific">Actinotalea lenta</name>
    <dbReference type="NCBI Taxonomy" id="3064654"/>
    <lineage>
        <taxon>Bacteria</taxon>
        <taxon>Bacillati</taxon>
        <taxon>Actinomycetota</taxon>
        <taxon>Actinomycetes</taxon>
        <taxon>Micrococcales</taxon>
        <taxon>Cellulomonadaceae</taxon>
        <taxon>Actinotalea</taxon>
    </lineage>
</organism>
<dbReference type="GO" id="GO:0016829">
    <property type="term" value="F:lyase activity"/>
    <property type="evidence" value="ECO:0007669"/>
    <property type="project" value="UniProtKB-KW"/>
</dbReference>
<name>A0ABT9DCA3_9CELL</name>
<dbReference type="EMBL" id="JAUQYP010000001">
    <property type="protein sequence ID" value="MDO8106931.1"/>
    <property type="molecule type" value="Genomic_DNA"/>
</dbReference>
<gene>
    <name evidence="3" type="ORF">Q6348_06940</name>
</gene>